<organism evidence="1">
    <name type="scientific">hydrothermal vent metagenome</name>
    <dbReference type="NCBI Taxonomy" id="652676"/>
    <lineage>
        <taxon>unclassified sequences</taxon>
        <taxon>metagenomes</taxon>
        <taxon>ecological metagenomes</taxon>
    </lineage>
</organism>
<protein>
    <submittedName>
        <fullName evidence="1">Uncharacterized protein</fullName>
    </submittedName>
</protein>
<dbReference type="AlphaFoldDB" id="A0A3B0SMV7"/>
<dbReference type="EMBL" id="UOEJ01000280">
    <property type="protein sequence ID" value="VAW07601.1"/>
    <property type="molecule type" value="Genomic_DNA"/>
</dbReference>
<proteinExistence type="predicted"/>
<accession>A0A3B0SMV7</accession>
<gene>
    <name evidence="1" type="ORF">MNBD_ALPHA01-989</name>
</gene>
<name>A0A3B0SMV7_9ZZZZ</name>
<sequence>MSKFHRNKKKKSQGQDKRALWLLAVAFVAVIFLFAFL</sequence>
<reference evidence="1" key="1">
    <citation type="submission" date="2018-06" db="EMBL/GenBank/DDBJ databases">
        <authorList>
            <person name="Zhirakovskaya E."/>
        </authorList>
    </citation>
    <scope>NUCLEOTIDE SEQUENCE</scope>
</reference>
<evidence type="ECO:0000313" key="1">
    <source>
        <dbReference type="EMBL" id="VAW07601.1"/>
    </source>
</evidence>